<feature type="region of interest" description="Disordered" evidence="1">
    <location>
        <begin position="99"/>
        <end position="130"/>
    </location>
</feature>
<reference evidence="3 4" key="1">
    <citation type="submission" date="2023-03" db="EMBL/GenBank/DDBJ databases">
        <title>High recombination rates correlate with genetic variation in Cardiocondyla obscurior ants.</title>
        <authorList>
            <person name="Errbii M."/>
        </authorList>
    </citation>
    <scope>NUCLEOTIDE SEQUENCE [LARGE SCALE GENOMIC DNA]</scope>
    <source>
        <strain evidence="3">Alpha-2009</strain>
        <tissue evidence="3">Whole body</tissue>
    </source>
</reference>
<feature type="signal peptide" evidence="2">
    <location>
        <begin position="1"/>
        <end position="34"/>
    </location>
</feature>
<dbReference type="EMBL" id="JADYXP020000006">
    <property type="protein sequence ID" value="KAL0122418.1"/>
    <property type="molecule type" value="Genomic_DNA"/>
</dbReference>
<accession>A0AAW2G4H1</accession>
<keyword evidence="4" id="KW-1185">Reference proteome</keyword>
<gene>
    <name evidence="3" type="ORF">PUN28_007266</name>
</gene>
<feature type="chain" id="PRO_5043811267" evidence="2">
    <location>
        <begin position="35"/>
        <end position="841"/>
    </location>
</feature>
<evidence type="ECO:0000256" key="2">
    <source>
        <dbReference type="SAM" id="SignalP"/>
    </source>
</evidence>
<evidence type="ECO:0000313" key="4">
    <source>
        <dbReference type="Proteomes" id="UP001430953"/>
    </source>
</evidence>
<evidence type="ECO:0000313" key="3">
    <source>
        <dbReference type="EMBL" id="KAL0122418.1"/>
    </source>
</evidence>
<organism evidence="3 4">
    <name type="scientific">Cardiocondyla obscurior</name>
    <dbReference type="NCBI Taxonomy" id="286306"/>
    <lineage>
        <taxon>Eukaryota</taxon>
        <taxon>Metazoa</taxon>
        <taxon>Ecdysozoa</taxon>
        <taxon>Arthropoda</taxon>
        <taxon>Hexapoda</taxon>
        <taxon>Insecta</taxon>
        <taxon>Pterygota</taxon>
        <taxon>Neoptera</taxon>
        <taxon>Endopterygota</taxon>
        <taxon>Hymenoptera</taxon>
        <taxon>Apocrita</taxon>
        <taxon>Aculeata</taxon>
        <taxon>Formicoidea</taxon>
        <taxon>Formicidae</taxon>
        <taxon>Myrmicinae</taxon>
        <taxon>Cardiocondyla</taxon>
    </lineage>
</organism>
<sequence length="841" mass="90196">MIIEFLSRRIMVKTSNVLAAFAVVFLAFSSSSSAEHNSDVYNVFNSHELNYEIEPVYREKRQNEAEEYYLRNIDPLTHEKEAELSEAVYEKRAVYAEKAKDQTRQNDEEKSEEREKSNVEVTNDIEEAQDTQDDVFSYKNMHDLIQALILADEEEIIERLKQLRKNDPKSETHSKLPKRQAVASASASASASATSSSDLLGATLWDPVSLVDLDAHSCETEAFSHGHFHLSGTLGHEFFCELRKLWHYVLIIFRNFRSELTLGPLVAGDVVAEGVSDSFFYHVSHIAQAVIREPHHLLVLPDIIRDAVPFPSIFGAFNRVRFVFSKVFHFGLDLLRGHARHVFNHFLNHPHLGVHLQKKLHKLHKLQKYGSILPLEDVIAEPIGVAETSAVAATATATATATASSDSVVIPNYQRSLAELLSSCRGFYDGFHASGFSHLIRAGAQSFSVSSAFSRISSYLPRIPLFSNFFSNYDCAAPQTTTVTASSAASASSVASASSAASASSIGFGGPAAVVAAPVISPVIEPIVETGSASASATATASVAETQPAISVGPTIVPSVVSYEPVSSNVAASAAATATATAAASPVVSGYQTAPLIQAVPTLSPAIVSNTVSETSSVAVSSAAASASPVISTSIYGRVPHTHRKHYKSKPIHVSKHAYKHAPSVTSSAAAASASASTGGRVLLEPARYRGLDLDIDRRFRYPLGRSRIYSAGGPSAAASSAAASVSGGSAASTAAASSSASSSLSDGYSLVLPREQVIGALGYNYLVPGDVVTVTLKNKSVLFCRVVDANSPLTFSFLKPKLRTSLVRSGGRVWNLLPRDFKDPECIRKFDNPLLLSYNY</sequence>
<dbReference type="AlphaFoldDB" id="A0AAW2G4H1"/>
<feature type="compositionally biased region" description="Basic and acidic residues" evidence="1">
    <location>
        <begin position="99"/>
        <end position="118"/>
    </location>
</feature>
<proteinExistence type="predicted"/>
<protein>
    <submittedName>
        <fullName evidence="3">Uncharacterized protein</fullName>
    </submittedName>
</protein>
<name>A0AAW2G4H1_9HYME</name>
<keyword evidence="2" id="KW-0732">Signal</keyword>
<dbReference type="Proteomes" id="UP001430953">
    <property type="component" value="Unassembled WGS sequence"/>
</dbReference>
<comment type="caution">
    <text evidence="3">The sequence shown here is derived from an EMBL/GenBank/DDBJ whole genome shotgun (WGS) entry which is preliminary data.</text>
</comment>
<evidence type="ECO:0000256" key="1">
    <source>
        <dbReference type="SAM" id="MobiDB-lite"/>
    </source>
</evidence>